<dbReference type="EMBL" id="AFYH01101433">
    <property type="status" value="NOT_ANNOTATED_CDS"/>
    <property type="molecule type" value="Genomic_DNA"/>
</dbReference>
<evidence type="ECO:0000256" key="4">
    <source>
        <dbReference type="PROSITE-ProRule" id="PRU00027"/>
    </source>
</evidence>
<keyword evidence="1" id="KW-0479">Metal-binding</keyword>
<dbReference type="AlphaFoldDB" id="H3AL52"/>
<dbReference type="InterPro" id="IPR003656">
    <property type="entry name" value="Znf_BED"/>
</dbReference>
<sequence>KENFVAQCRVCNKLISGSQQTSSNFLKHLRKQHPASHQNYVLEKATRKRKCSTDGGACDESDDEEGSTLPNKKMGSPLSDEAFHETVVKLIVKDMMPIVTVERSGFIEFCIMLAPGKNLFARRTIWRGIDELFESCKKRVIDFLKEPSWVSTMADLWCSHKRRFLGITAHFIDPDTLQRKSFILTCSCFKDEHTAEKIGAELIKVFNEFSIINNVRDCVMDNTANFAKAFCLFFAGNVIKTKMTKFKSSNSSEFLQTRMKITSRYTTCLPNECANHTLNFMTAVDALQACHDKGYRCAYDWPMGKVQAISNAVNQSTRNADKVGEILKSGQSTSTSAFLNPTDTRWLSDYAAVKRVVNIGLEKVQQCQDALKLERMTEPDMFLAAYVNVMKHVAKATEVLWGEQCRLGCVIPTIIGLRKKLEFAKEKQKIVAPLVTALLTGLKRFDNVLASADYQVATALLPQFKLNYLLEDQVVVTRQVFLNAMEEFVKETSHAVTTEVNKPSNKDLHRSDLQDLTQQSTLYMSEVDRYLQDDNRSLGCLQKYPLLEKAFVKFNCMLPISTVVERLFSLAGQILVPRRCKLSDKKFAAMIFLRANILRIYEKE</sequence>
<dbReference type="SUPFAM" id="SSF53098">
    <property type="entry name" value="Ribonuclease H-like"/>
    <property type="match status" value="1"/>
</dbReference>
<accession>H3AL52</accession>
<dbReference type="PROSITE" id="PS50808">
    <property type="entry name" value="ZF_BED"/>
    <property type="match status" value="1"/>
</dbReference>
<dbReference type="GO" id="GO:0008270">
    <property type="term" value="F:zinc ion binding"/>
    <property type="evidence" value="ECO:0007669"/>
    <property type="project" value="UniProtKB-KW"/>
</dbReference>
<evidence type="ECO:0000259" key="6">
    <source>
        <dbReference type="PROSITE" id="PS50808"/>
    </source>
</evidence>
<evidence type="ECO:0000313" key="7">
    <source>
        <dbReference type="Ensembl" id="ENSLACP00000010373.1"/>
    </source>
</evidence>
<dbReference type="InParanoid" id="H3AL52"/>
<dbReference type="InterPro" id="IPR012337">
    <property type="entry name" value="RNaseH-like_sf"/>
</dbReference>
<dbReference type="Bgee" id="ENSLACG00000009136">
    <property type="expression patterns" value="Expressed in chordate pharynx and 2 other cell types or tissues"/>
</dbReference>
<protein>
    <recommendedName>
        <fullName evidence="6">BED-type domain-containing protein</fullName>
    </recommendedName>
</protein>
<dbReference type="PANTHER" id="PTHR47501">
    <property type="entry name" value="TRANSPOSASE-RELATED"/>
    <property type="match status" value="1"/>
</dbReference>
<evidence type="ECO:0000313" key="8">
    <source>
        <dbReference type="Proteomes" id="UP000008672"/>
    </source>
</evidence>
<evidence type="ECO:0000256" key="5">
    <source>
        <dbReference type="SAM" id="MobiDB-lite"/>
    </source>
</evidence>
<keyword evidence="3" id="KW-0862">Zinc</keyword>
<evidence type="ECO:0000256" key="1">
    <source>
        <dbReference type="ARBA" id="ARBA00022723"/>
    </source>
</evidence>
<dbReference type="eggNOG" id="KOG1121">
    <property type="taxonomic scope" value="Eukaryota"/>
</dbReference>
<dbReference type="GeneTree" id="ENSGT00530000064692"/>
<keyword evidence="8" id="KW-1185">Reference proteome</keyword>
<reference evidence="7" key="3">
    <citation type="submission" date="2025-09" db="UniProtKB">
        <authorList>
            <consortium name="Ensembl"/>
        </authorList>
    </citation>
    <scope>IDENTIFICATION</scope>
</reference>
<feature type="compositionally biased region" description="Acidic residues" evidence="5">
    <location>
        <begin position="57"/>
        <end position="66"/>
    </location>
</feature>
<dbReference type="HOGENOM" id="CLU_013874_2_0_1"/>
<dbReference type="Ensembl" id="ENSLACT00000010452.1">
    <property type="protein sequence ID" value="ENSLACP00000010373.1"/>
    <property type="gene ID" value="ENSLACG00000009136.1"/>
</dbReference>
<organism evidence="7 8">
    <name type="scientific">Latimeria chalumnae</name>
    <name type="common">Coelacanth</name>
    <dbReference type="NCBI Taxonomy" id="7897"/>
    <lineage>
        <taxon>Eukaryota</taxon>
        <taxon>Metazoa</taxon>
        <taxon>Chordata</taxon>
        <taxon>Craniata</taxon>
        <taxon>Vertebrata</taxon>
        <taxon>Euteleostomi</taxon>
        <taxon>Coelacanthiformes</taxon>
        <taxon>Coelacanthidae</taxon>
        <taxon>Latimeria</taxon>
    </lineage>
</organism>
<dbReference type="GO" id="GO:0003677">
    <property type="term" value="F:DNA binding"/>
    <property type="evidence" value="ECO:0007669"/>
    <property type="project" value="InterPro"/>
</dbReference>
<evidence type="ECO:0000256" key="2">
    <source>
        <dbReference type="ARBA" id="ARBA00022771"/>
    </source>
</evidence>
<dbReference type="PANTHER" id="PTHR47501:SF5">
    <property type="entry name" value="HAT C-TERMINAL DIMERISATION DOMAIN-CONTAINING PROTEIN"/>
    <property type="match status" value="1"/>
</dbReference>
<name>H3AL52_LATCH</name>
<reference evidence="7" key="2">
    <citation type="submission" date="2025-08" db="UniProtKB">
        <authorList>
            <consortium name="Ensembl"/>
        </authorList>
    </citation>
    <scope>IDENTIFICATION</scope>
</reference>
<feature type="domain" description="BED-type" evidence="6">
    <location>
        <begin position="1"/>
        <end position="40"/>
    </location>
</feature>
<keyword evidence="2 4" id="KW-0863">Zinc-finger</keyword>
<dbReference type="Proteomes" id="UP000008672">
    <property type="component" value="Unassembled WGS sequence"/>
</dbReference>
<dbReference type="Pfam" id="PF02892">
    <property type="entry name" value="zf-BED"/>
    <property type="match status" value="1"/>
</dbReference>
<proteinExistence type="predicted"/>
<feature type="region of interest" description="Disordered" evidence="5">
    <location>
        <begin position="51"/>
        <end position="77"/>
    </location>
</feature>
<reference evidence="8" key="1">
    <citation type="submission" date="2011-08" db="EMBL/GenBank/DDBJ databases">
        <title>The draft genome of Latimeria chalumnae.</title>
        <authorList>
            <person name="Di Palma F."/>
            <person name="Alfoldi J."/>
            <person name="Johnson J."/>
            <person name="Berlin A."/>
            <person name="Gnerre S."/>
            <person name="Jaffe D."/>
            <person name="MacCallum I."/>
            <person name="Young S."/>
            <person name="Walker B.J."/>
            <person name="Lander E."/>
            <person name="Lindblad-Toh K."/>
        </authorList>
    </citation>
    <scope>NUCLEOTIDE SEQUENCE [LARGE SCALE GENOMIC DNA]</scope>
    <source>
        <strain evidence="8">Wild caught</strain>
    </source>
</reference>
<evidence type="ECO:0000256" key="3">
    <source>
        <dbReference type="ARBA" id="ARBA00022833"/>
    </source>
</evidence>